<dbReference type="EMBL" id="SRLO01000131">
    <property type="protein sequence ID" value="TNN72910.1"/>
    <property type="molecule type" value="Genomic_DNA"/>
</dbReference>
<comment type="caution">
    <text evidence="3">The sequence shown here is derived from an EMBL/GenBank/DDBJ whole genome shotgun (WGS) entry which is preliminary data.</text>
</comment>
<evidence type="ECO:0000313" key="4">
    <source>
        <dbReference type="Proteomes" id="UP000314294"/>
    </source>
</evidence>
<keyword evidence="2" id="KW-1133">Transmembrane helix</keyword>
<keyword evidence="4" id="KW-1185">Reference proteome</keyword>
<keyword evidence="2" id="KW-0812">Transmembrane</keyword>
<feature type="transmembrane region" description="Helical" evidence="2">
    <location>
        <begin position="40"/>
        <end position="63"/>
    </location>
</feature>
<dbReference type="Proteomes" id="UP000314294">
    <property type="component" value="Unassembled WGS sequence"/>
</dbReference>
<evidence type="ECO:0000313" key="3">
    <source>
        <dbReference type="EMBL" id="TNN72910.1"/>
    </source>
</evidence>
<accession>A0A4Z2I505</accession>
<protein>
    <submittedName>
        <fullName evidence="3">Uncharacterized protein</fullName>
    </submittedName>
</protein>
<evidence type="ECO:0000256" key="2">
    <source>
        <dbReference type="SAM" id="Phobius"/>
    </source>
</evidence>
<feature type="region of interest" description="Disordered" evidence="1">
    <location>
        <begin position="117"/>
        <end position="170"/>
    </location>
</feature>
<dbReference type="AlphaFoldDB" id="A0A4Z2I505"/>
<reference evidence="3 4" key="1">
    <citation type="submission" date="2019-03" db="EMBL/GenBank/DDBJ databases">
        <title>First draft genome of Liparis tanakae, snailfish: a comprehensive survey of snailfish specific genes.</title>
        <authorList>
            <person name="Kim W."/>
            <person name="Song I."/>
            <person name="Jeong J.-H."/>
            <person name="Kim D."/>
            <person name="Kim S."/>
            <person name="Ryu S."/>
            <person name="Song J.Y."/>
            <person name="Lee S.K."/>
        </authorList>
    </citation>
    <scope>NUCLEOTIDE SEQUENCE [LARGE SCALE GENOMIC DNA]</scope>
    <source>
        <tissue evidence="3">Muscle</tissue>
    </source>
</reference>
<evidence type="ECO:0000256" key="1">
    <source>
        <dbReference type="SAM" id="MobiDB-lite"/>
    </source>
</evidence>
<keyword evidence="2" id="KW-0472">Membrane</keyword>
<gene>
    <name evidence="3" type="ORF">EYF80_016839</name>
</gene>
<sequence length="374" mass="39698">MSVPSLASPCGLAEAEMLSAAQGGAELWEPGREVLLLGPWAWLVLVVLVVLVVVGGFSSLSCLDLMGDWPSLSVAVPGGLSSAPATALSFGGLALPEAWDAGLLASTWVSVCTDSADAPDDLSRRRSSLDACSSSRMGDSSVSAKTSSEREASTPRGAALPPPPPSAPGSFRRCSGSFWEGCLSVGNGSRLHLLQGTHDAVLLAPMGLDQWVHPFAANLTGLTMPPVMYLQLILRNFSVRASSSSEVDDTPLEWRKAENTGGYAAVTLLPQMYEHEKGLGRTKRTRLPTQMTGEHVRQRAGSCQIIKQQDRQPESRPAPHACTCTCTGTVIQTASQPSMPARCVTFCCQGQQAEREHEDTSELPYLAFSSRSPC</sequence>
<feature type="compositionally biased region" description="Polar residues" evidence="1">
    <location>
        <begin position="130"/>
        <end position="146"/>
    </location>
</feature>
<proteinExistence type="predicted"/>
<name>A0A4Z2I505_9TELE</name>
<organism evidence="3 4">
    <name type="scientific">Liparis tanakae</name>
    <name type="common">Tanaka's snailfish</name>
    <dbReference type="NCBI Taxonomy" id="230148"/>
    <lineage>
        <taxon>Eukaryota</taxon>
        <taxon>Metazoa</taxon>
        <taxon>Chordata</taxon>
        <taxon>Craniata</taxon>
        <taxon>Vertebrata</taxon>
        <taxon>Euteleostomi</taxon>
        <taxon>Actinopterygii</taxon>
        <taxon>Neopterygii</taxon>
        <taxon>Teleostei</taxon>
        <taxon>Neoteleostei</taxon>
        <taxon>Acanthomorphata</taxon>
        <taxon>Eupercaria</taxon>
        <taxon>Perciformes</taxon>
        <taxon>Cottioidei</taxon>
        <taxon>Cottales</taxon>
        <taxon>Liparidae</taxon>
        <taxon>Liparis</taxon>
    </lineage>
</organism>